<organism evidence="1 2">
    <name type="scientific">Pannonibacter tanglangensis</name>
    <dbReference type="NCBI Taxonomy" id="2750084"/>
    <lineage>
        <taxon>Bacteria</taxon>
        <taxon>Pseudomonadati</taxon>
        <taxon>Pseudomonadota</taxon>
        <taxon>Alphaproteobacteria</taxon>
        <taxon>Hyphomicrobiales</taxon>
        <taxon>Stappiaceae</taxon>
        <taxon>Pannonibacter</taxon>
    </lineage>
</organism>
<dbReference type="Gene3D" id="2.30.130.30">
    <property type="entry name" value="Hypothetical protein"/>
    <property type="match status" value="1"/>
</dbReference>
<gene>
    <name evidence="1" type="ORF">GWI72_05340</name>
</gene>
<reference evidence="2" key="1">
    <citation type="submission" date="2020-01" db="EMBL/GenBank/DDBJ databases">
        <authorList>
            <person name="Fang Y."/>
            <person name="Sun R."/>
            <person name="Nie L."/>
            <person name="He J."/>
            <person name="Hao L."/>
            <person name="Wang L."/>
            <person name="Su S."/>
            <person name="Lv E."/>
            <person name="Zhang Z."/>
            <person name="Xie R."/>
            <person name="Liu H."/>
        </authorList>
    </citation>
    <scope>NUCLEOTIDE SEQUENCE [LARGE SCALE GENOMIC DNA]</scope>
    <source>
        <strain evidence="2">XCT-53</strain>
    </source>
</reference>
<dbReference type="Proteomes" id="UP000586722">
    <property type="component" value="Unassembled WGS sequence"/>
</dbReference>
<evidence type="ECO:0000313" key="2">
    <source>
        <dbReference type="Proteomes" id="UP000586722"/>
    </source>
</evidence>
<dbReference type="RefSeq" id="WP_161708057.1">
    <property type="nucleotide sequence ID" value="NZ_JAABLQ010000001.1"/>
</dbReference>
<accession>A0A7X5F0T9</accession>
<protein>
    <recommendedName>
        <fullName evidence="3">ASCH domain-containing protein</fullName>
    </recommendedName>
</protein>
<proteinExistence type="predicted"/>
<dbReference type="SUPFAM" id="SSF88697">
    <property type="entry name" value="PUA domain-like"/>
    <property type="match status" value="1"/>
</dbReference>
<name>A0A7X5F0T9_9HYPH</name>
<keyword evidence="2" id="KW-1185">Reference proteome</keyword>
<comment type="caution">
    <text evidence="1">The sequence shown here is derived from an EMBL/GenBank/DDBJ whole genome shotgun (WGS) entry which is preliminary data.</text>
</comment>
<evidence type="ECO:0000313" key="1">
    <source>
        <dbReference type="EMBL" id="NBN77690.1"/>
    </source>
</evidence>
<dbReference type="AlphaFoldDB" id="A0A7X5F0T9"/>
<sequence length="296" mass="32684">MKVTRGLVIRDPWIEHILQGRKDWEMRAQKTSTRGWFGLIRQGSGTVVGLARLVDCGPALTLDEMIAAHDHHCISEAEIRSGKVARWVIPWKLEDVRKLDRPVPYEHKNGAVTWVKFSDDVAGQLTRVLDEAGSRVDPENAWRATRKVDAAVMTSLSPRPDVAAAAIRPGADRPAGAPTDGPAQLLGRTTLTGGNLRNSHFYIREFLDRFPQECIGGGNRDSAAPRELVIDWGGASPVLSDIDRTKGLFRKRGWVRSFFEASGAREGDTIVVTSPAPYHVDVRVEHRSTPDASDAR</sequence>
<dbReference type="EMBL" id="JAABLQ010000001">
    <property type="protein sequence ID" value="NBN77690.1"/>
    <property type="molecule type" value="Genomic_DNA"/>
</dbReference>
<dbReference type="InterPro" id="IPR015947">
    <property type="entry name" value="PUA-like_sf"/>
</dbReference>
<evidence type="ECO:0008006" key="3">
    <source>
        <dbReference type="Google" id="ProtNLM"/>
    </source>
</evidence>